<organism evidence="1 2">
    <name type="scientific">Caerostris extrusa</name>
    <name type="common">Bark spider</name>
    <name type="synonym">Caerostris bankana</name>
    <dbReference type="NCBI Taxonomy" id="172846"/>
    <lineage>
        <taxon>Eukaryota</taxon>
        <taxon>Metazoa</taxon>
        <taxon>Ecdysozoa</taxon>
        <taxon>Arthropoda</taxon>
        <taxon>Chelicerata</taxon>
        <taxon>Arachnida</taxon>
        <taxon>Araneae</taxon>
        <taxon>Araneomorphae</taxon>
        <taxon>Entelegynae</taxon>
        <taxon>Araneoidea</taxon>
        <taxon>Araneidae</taxon>
        <taxon>Caerostris</taxon>
    </lineage>
</organism>
<dbReference type="AlphaFoldDB" id="A0AAV4PSD7"/>
<dbReference type="EMBL" id="BPLR01004862">
    <property type="protein sequence ID" value="GIX98112.1"/>
    <property type="molecule type" value="Genomic_DNA"/>
</dbReference>
<proteinExistence type="predicted"/>
<gene>
    <name evidence="1" type="ORF">CEXT_465371</name>
</gene>
<evidence type="ECO:0000313" key="1">
    <source>
        <dbReference type="EMBL" id="GIX98112.1"/>
    </source>
</evidence>
<protein>
    <submittedName>
        <fullName evidence="1">Uncharacterized protein</fullName>
    </submittedName>
</protein>
<evidence type="ECO:0000313" key="2">
    <source>
        <dbReference type="Proteomes" id="UP001054945"/>
    </source>
</evidence>
<accession>A0AAV4PSD7</accession>
<keyword evidence="2" id="KW-1185">Reference proteome</keyword>
<comment type="caution">
    <text evidence="1">The sequence shown here is derived from an EMBL/GenBank/DDBJ whole genome shotgun (WGS) entry which is preliminary data.</text>
</comment>
<reference evidence="1 2" key="1">
    <citation type="submission" date="2021-06" db="EMBL/GenBank/DDBJ databases">
        <title>Caerostris extrusa draft genome.</title>
        <authorList>
            <person name="Kono N."/>
            <person name="Arakawa K."/>
        </authorList>
    </citation>
    <scope>NUCLEOTIDE SEQUENCE [LARGE SCALE GENOMIC DNA]</scope>
</reference>
<dbReference type="Proteomes" id="UP001054945">
    <property type="component" value="Unassembled WGS sequence"/>
</dbReference>
<sequence>MHPQLIGHEFYHHKSEWSSVRRVWLVASSRRHFRHAILTTPSSSFRRGIIFFFGLYHSNVLSSPQRNGDVELLGYVSELQFCFEDGITERRRATSAMSVEYRTSFGKGNIHQRMHVVEH</sequence>
<name>A0AAV4PSD7_CAEEX</name>